<sequence length="201" mass="22727">MKKSPVFEETYNKYLSHISDIDLLPCAARLGAELEGDALIIPYYEKPFRISIDGVFDETGKRANFAISVVLFQYVFSCPVEIPIAGDWVTYREFKDAGPLAGYFISNNNKIIETTFAGNMEALQYACKRLKGRLLDDDPSWDLSVAFDMLPRIPIRLRFNDKDDEFPAQSSILFRQSTESYIDMESLAIGGTYLTGMLTKA</sequence>
<dbReference type="EMBL" id="JACNIG010000325">
    <property type="protein sequence ID" value="MBC8433721.1"/>
    <property type="molecule type" value="Genomic_DNA"/>
</dbReference>
<evidence type="ECO:0000259" key="1">
    <source>
        <dbReference type="Pfam" id="PF12654"/>
    </source>
</evidence>
<dbReference type="Proteomes" id="UP000605201">
    <property type="component" value="Unassembled WGS sequence"/>
</dbReference>
<protein>
    <submittedName>
        <fullName evidence="2">DUF3786 domain-containing protein</fullName>
    </submittedName>
</protein>
<proteinExistence type="predicted"/>
<dbReference type="InterPro" id="IPR024264">
    <property type="entry name" value="DUF3786"/>
</dbReference>
<dbReference type="AlphaFoldDB" id="A0A8J6P6S1"/>
<dbReference type="Pfam" id="PF12654">
    <property type="entry name" value="DUF3786"/>
    <property type="match status" value="1"/>
</dbReference>
<gene>
    <name evidence="2" type="ORF">H8D96_17565</name>
</gene>
<evidence type="ECO:0000313" key="2">
    <source>
        <dbReference type="EMBL" id="MBC8433721.1"/>
    </source>
</evidence>
<reference evidence="2 3" key="1">
    <citation type="submission" date="2020-08" db="EMBL/GenBank/DDBJ databases">
        <title>Bridging the membrane lipid divide: bacteria of the FCB group superphylum have the potential to synthesize archaeal ether lipids.</title>
        <authorList>
            <person name="Villanueva L."/>
            <person name="Von Meijenfeldt F.A.B."/>
            <person name="Westbye A.B."/>
            <person name="Yadav S."/>
            <person name="Hopmans E.C."/>
            <person name="Dutilh B.E."/>
            <person name="Sinninghe Damste J.S."/>
        </authorList>
    </citation>
    <scope>NUCLEOTIDE SEQUENCE [LARGE SCALE GENOMIC DNA]</scope>
    <source>
        <strain evidence="2">NIOZ-UU17</strain>
    </source>
</reference>
<organism evidence="2 3">
    <name type="scientific">Candidatus Desulfatibia vada</name>
    <dbReference type="NCBI Taxonomy" id="2841696"/>
    <lineage>
        <taxon>Bacteria</taxon>
        <taxon>Pseudomonadati</taxon>
        <taxon>Thermodesulfobacteriota</taxon>
        <taxon>Desulfobacteria</taxon>
        <taxon>Desulfobacterales</taxon>
        <taxon>Desulfobacterales incertae sedis</taxon>
        <taxon>Candidatus Desulfatibia</taxon>
    </lineage>
</organism>
<comment type="caution">
    <text evidence="2">The sequence shown here is derived from an EMBL/GenBank/DDBJ whole genome shotgun (WGS) entry which is preliminary data.</text>
</comment>
<accession>A0A8J6P6S1</accession>
<name>A0A8J6P6S1_9BACT</name>
<evidence type="ECO:0000313" key="3">
    <source>
        <dbReference type="Proteomes" id="UP000605201"/>
    </source>
</evidence>
<feature type="domain" description="DUF3786" evidence="1">
    <location>
        <begin position="25"/>
        <end position="196"/>
    </location>
</feature>